<evidence type="ECO:0000259" key="2">
    <source>
        <dbReference type="Pfam" id="PF13843"/>
    </source>
</evidence>
<sequence length="166" mass="19219">MIESESEYEYANLSESGSEESDNCSSDSKDSSEEEIADDWKAISNVQRNPAPQRFPFVAAAGSTFFLEDNFDILAYFKLFFDDSVLDLLVLETNRYSEQEPSRSDSQWKHVDKNEMIVFLGILLGLIKNQKKEYIGRLTKHVVYTIYGNRMIYKLLQTAFIRAYHL</sequence>
<feature type="domain" description="PiggyBac transposable element-derived protein" evidence="2">
    <location>
        <begin position="75"/>
        <end position="124"/>
    </location>
</feature>
<name>T1HKK0_RHOPR</name>
<dbReference type="Proteomes" id="UP000015103">
    <property type="component" value="Unassembled WGS sequence"/>
</dbReference>
<dbReference type="Pfam" id="PF13843">
    <property type="entry name" value="DDE_Tnp_1_7"/>
    <property type="match status" value="1"/>
</dbReference>
<dbReference type="InParanoid" id="T1HKK0"/>
<keyword evidence="4" id="KW-1185">Reference proteome</keyword>
<dbReference type="PANTHER" id="PTHR46599:SF2">
    <property type="entry name" value="PIGGYBAC TRANSPOSABLE ELEMENT-DERIVED PROTEIN 4-LIKE"/>
    <property type="match status" value="1"/>
</dbReference>
<dbReference type="EnsemblMetazoa" id="RPRC004574-RA">
    <property type="protein sequence ID" value="RPRC004574-PA"/>
    <property type="gene ID" value="RPRC004574"/>
</dbReference>
<organism evidence="3 4">
    <name type="scientific">Rhodnius prolixus</name>
    <name type="common">Triatomid bug</name>
    <dbReference type="NCBI Taxonomy" id="13249"/>
    <lineage>
        <taxon>Eukaryota</taxon>
        <taxon>Metazoa</taxon>
        <taxon>Ecdysozoa</taxon>
        <taxon>Arthropoda</taxon>
        <taxon>Hexapoda</taxon>
        <taxon>Insecta</taxon>
        <taxon>Pterygota</taxon>
        <taxon>Neoptera</taxon>
        <taxon>Paraneoptera</taxon>
        <taxon>Hemiptera</taxon>
        <taxon>Heteroptera</taxon>
        <taxon>Panheteroptera</taxon>
        <taxon>Cimicomorpha</taxon>
        <taxon>Reduviidae</taxon>
        <taxon>Triatominae</taxon>
        <taxon>Rhodnius</taxon>
    </lineage>
</organism>
<evidence type="ECO:0000313" key="4">
    <source>
        <dbReference type="Proteomes" id="UP000015103"/>
    </source>
</evidence>
<dbReference type="OMA" id="GWANEDS"/>
<proteinExistence type="predicted"/>
<dbReference type="EMBL" id="ACPB03022842">
    <property type="status" value="NOT_ANNOTATED_CDS"/>
    <property type="molecule type" value="Genomic_DNA"/>
</dbReference>
<protein>
    <submittedName>
        <fullName evidence="3">DDE_Tnp_1_7 domain-containing protein</fullName>
    </submittedName>
</protein>
<evidence type="ECO:0000256" key="1">
    <source>
        <dbReference type="SAM" id="MobiDB-lite"/>
    </source>
</evidence>
<evidence type="ECO:0000313" key="3">
    <source>
        <dbReference type="EnsemblMetazoa" id="RPRC004574-PA"/>
    </source>
</evidence>
<feature type="region of interest" description="Disordered" evidence="1">
    <location>
        <begin position="1"/>
        <end position="36"/>
    </location>
</feature>
<dbReference type="VEuPathDB" id="VectorBase:RPRC004574"/>
<accession>T1HKK0</accession>
<dbReference type="AlphaFoldDB" id="T1HKK0"/>
<dbReference type="HOGENOM" id="CLU_1604749_0_0_1"/>
<dbReference type="InterPro" id="IPR029526">
    <property type="entry name" value="PGBD"/>
</dbReference>
<dbReference type="PANTHER" id="PTHR46599">
    <property type="entry name" value="PIGGYBAC TRANSPOSABLE ELEMENT-DERIVED PROTEIN 4"/>
    <property type="match status" value="1"/>
</dbReference>
<reference evidence="3" key="1">
    <citation type="submission" date="2015-05" db="UniProtKB">
        <authorList>
            <consortium name="EnsemblMetazoa"/>
        </authorList>
    </citation>
    <scope>IDENTIFICATION</scope>
</reference>